<proteinExistence type="inferred from homology"/>
<organism evidence="4">
    <name type="scientific">uncultured Acidimicrobiales bacterium</name>
    <dbReference type="NCBI Taxonomy" id="310071"/>
    <lineage>
        <taxon>Bacteria</taxon>
        <taxon>Bacillati</taxon>
        <taxon>Actinomycetota</taxon>
        <taxon>Acidimicrobiia</taxon>
        <taxon>Acidimicrobiales</taxon>
        <taxon>environmental samples</taxon>
    </lineage>
</organism>
<comment type="similarity">
    <text evidence="1">Belongs to the ATP-dependent AMP-binding enzyme family.</text>
</comment>
<dbReference type="InterPro" id="IPR045851">
    <property type="entry name" value="AMP-bd_C_sf"/>
</dbReference>
<dbReference type="EMBL" id="CADCTF010000094">
    <property type="protein sequence ID" value="CAA9242325.1"/>
    <property type="molecule type" value="Genomic_DNA"/>
</dbReference>
<feature type="domain" description="AMP-dependent synthetase/ligase" evidence="2">
    <location>
        <begin position="76"/>
        <end position="233"/>
    </location>
</feature>
<evidence type="ECO:0000256" key="1">
    <source>
        <dbReference type="ARBA" id="ARBA00006432"/>
    </source>
</evidence>
<accession>A0A6J4I764</accession>
<dbReference type="InterPro" id="IPR025110">
    <property type="entry name" value="AMP-bd_C"/>
</dbReference>
<dbReference type="GO" id="GO:0006631">
    <property type="term" value="P:fatty acid metabolic process"/>
    <property type="evidence" value="ECO:0007669"/>
    <property type="project" value="TreeGrafter"/>
</dbReference>
<dbReference type="Gene3D" id="3.30.300.30">
    <property type="match status" value="1"/>
</dbReference>
<dbReference type="PROSITE" id="PS00455">
    <property type="entry name" value="AMP_BINDING"/>
    <property type="match status" value="1"/>
</dbReference>
<dbReference type="InterPro" id="IPR000873">
    <property type="entry name" value="AMP-dep_synth/lig_dom"/>
</dbReference>
<dbReference type="PANTHER" id="PTHR43201">
    <property type="entry name" value="ACYL-COA SYNTHETASE"/>
    <property type="match status" value="1"/>
</dbReference>
<dbReference type="CDD" id="cd04433">
    <property type="entry name" value="AFD_class_I"/>
    <property type="match status" value="1"/>
</dbReference>
<dbReference type="Gene3D" id="3.40.50.12780">
    <property type="entry name" value="N-terminal domain of ligase-like"/>
    <property type="match status" value="1"/>
</dbReference>
<dbReference type="Pfam" id="PF00501">
    <property type="entry name" value="AMP-binding"/>
    <property type="match status" value="1"/>
</dbReference>
<dbReference type="GO" id="GO:0008756">
    <property type="term" value="F:o-succinylbenzoate-CoA ligase activity"/>
    <property type="evidence" value="ECO:0007669"/>
    <property type="project" value="UniProtKB-EC"/>
</dbReference>
<dbReference type="GO" id="GO:0031956">
    <property type="term" value="F:medium-chain fatty acid-CoA ligase activity"/>
    <property type="evidence" value="ECO:0007669"/>
    <property type="project" value="TreeGrafter"/>
</dbReference>
<gene>
    <name evidence="4" type="ORF">AVDCRST_MAG50-1845</name>
</gene>
<dbReference type="Pfam" id="PF13193">
    <property type="entry name" value="AMP-binding_C"/>
    <property type="match status" value="1"/>
</dbReference>
<evidence type="ECO:0000313" key="4">
    <source>
        <dbReference type="EMBL" id="CAA9242325.1"/>
    </source>
</evidence>
<dbReference type="PANTHER" id="PTHR43201:SF8">
    <property type="entry name" value="ACYL-COA SYNTHETASE FAMILY MEMBER 3"/>
    <property type="match status" value="1"/>
</dbReference>
<evidence type="ECO:0000259" key="3">
    <source>
        <dbReference type="Pfam" id="PF13193"/>
    </source>
</evidence>
<dbReference type="InterPro" id="IPR042099">
    <property type="entry name" value="ANL_N_sf"/>
</dbReference>
<feature type="domain" description="AMP-binding enzyme C-terminal" evidence="3">
    <location>
        <begin position="282"/>
        <end position="357"/>
    </location>
</feature>
<keyword evidence="4" id="KW-0436">Ligase</keyword>
<dbReference type="AlphaFoldDB" id="A0A6J4I764"/>
<name>A0A6J4I764_9ACTN</name>
<dbReference type="SUPFAM" id="SSF56801">
    <property type="entry name" value="Acetyl-CoA synthetase-like"/>
    <property type="match status" value="1"/>
</dbReference>
<sequence length="367" mass="38967">MPDLVAIAAPGGPLFVRELSAAWERGDAVLPVDPRLPLPAARRLLAALRPSVLVDEAGDRQSLLDAAPTEVGDALVVASSGTTGEPKGVVLTMDAVRASALATSARLDVDPARDTWLACLPLSHVGGLSVLTRALLTDTPVEVLPAFDPATRATLVSVVRTLLTRHDLTRFRRVVLGGSAPPDALPDNVVTTYGMTETGSGVVYDGRPLDGVDVHVEPDGEIRVRGPMLLRAYRDGSDPKDADGWLSTGDLGFWTDDGRLQVHGRRGDLIITGGENVWPEPVEAALRSHRGIADVGVAGAPDPEWGSRVVAYVVPRDPASPPTLDAVRAHVKQELPAFCAPRELVLCETLPRTALGKLRRGELFTPR</sequence>
<dbReference type="InterPro" id="IPR020845">
    <property type="entry name" value="AMP-binding_CS"/>
</dbReference>
<evidence type="ECO:0000259" key="2">
    <source>
        <dbReference type="Pfam" id="PF00501"/>
    </source>
</evidence>
<protein>
    <submittedName>
        <fullName evidence="4">O-succinylbenzoic acid--CoA ligase</fullName>
        <ecNumber evidence="4">6.2.1.26</ecNumber>
    </submittedName>
</protein>
<dbReference type="EC" id="6.2.1.26" evidence="4"/>
<reference evidence="4" key="1">
    <citation type="submission" date="2020-02" db="EMBL/GenBank/DDBJ databases">
        <authorList>
            <person name="Meier V. D."/>
        </authorList>
    </citation>
    <scope>NUCLEOTIDE SEQUENCE</scope>
    <source>
        <strain evidence="4">AVDCRST_MAG50</strain>
    </source>
</reference>